<dbReference type="EnsemblBacteria" id="CAD18423">
    <property type="protein sequence ID" value="CAD18423"/>
    <property type="gene ID" value="RSp1272"/>
</dbReference>
<dbReference type="KEGG" id="rso:RSp1272"/>
<keyword evidence="1" id="KW-0472">Membrane</keyword>
<keyword evidence="1 2" id="KW-0812">Transmembrane</keyword>
<reference evidence="2 3" key="1">
    <citation type="journal article" date="2002" name="Nature">
        <title>Genome sequence of the plant pathogen Ralstonia solanacearum.</title>
        <authorList>
            <person name="Salanoubat M."/>
            <person name="Genin S."/>
            <person name="Artiguenave F."/>
            <person name="Gouzy J."/>
            <person name="Mangenot S."/>
            <person name="Arlat M."/>
            <person name="Billault A."/>
            <person name="Brottier P."/>
            <person name="Camus J.C."/>
            <person name="Cattolico L."/>
            <person name="Chandler M."/>
            <person name="Choisne N."/>
            <person name="Claudel-Renard C."/>
            <person name="Cunnac S."/>
            <person name="Demange N."/>
            <person name="Gaspin C."/>
            <person name="Lavie M."/>
            <person name="Moisan A."/>
            <person name="Robert C."/>
            <person name="Saurin W."/>
            <person name="Schiex T."/>
            <person name="Siguier P."/>
            <person name="Thebault P."/>
            <person name="Whalen M."/>
            <person name="Wincker P."/>
            <person name="Levy M."/>
            <person name="Weissenbach J."/>
            <person name="Boucher C.A."/>
        </authorList>
    </citation>
    <scope>NUCLEOTIDE SEQUENCE [LARGE SCALE GENOMIC DNA]</scope>
    <source>
        <strain evidence="3">ATCC BAA-1114 / GMI1000</strain>
    </source>
</reference>
<sequence>MPHANGGTLCRAILARLPIVSMFPRRWFFLVWLAIVLNVLSPVLASARAAQSGTLAVDLCSATAPHGSTVRISIDLRDEGAPSPAADHHGVAHCLYCPGFAAGFALASPPAPGVPTARFAYRVRQPAAPLPVHARNALRVAESRAPPRSPMPLSS</sequence>
<evidence type="ECO:0000313" key="3">
    <source>
        <dbReference type="Proteomes" id="UP000001436"/>
    </source>
</evidence>
<geneLocation type="plasmid" evidence="3">
    <name>megaplasmid Rsp</name>
</geneLocation>
<protein>
    <submittedName>
        <fullName evidence="2">Probable transmembrane protein</fullName>
    </submittedName>
</protein>
<dbReference type="STRING" id="267608.RSp1272"/>
<feature type="transmembrane region" description="Helical" evidence="1">
    <location>
        <begin position="27"/>
        <end position="45"/>
    </location>
</feature>
<dbReference type="eggNOG" id="ENOG502ZGYV">
    <property type="taxonomic scope" value="Bacteria"/>
</dbReference>
<proteinExistence type="predicted"/>
<evidence type="ECO:0000256" key="1">
    <source>
        <dbReference type="SAM" id="Phobius"/>
    </source>
</evidence>
<keyword evidence="3" id="KW-1185">Reference proteome</keyword>
<evidence type="ECO:0000313" key="2">
    <source>
        <dbReference type="EMBL" id="CAD18423.1"/>
    </source>
</evidence>
<dbReference type="Pfam" id="PF11162">
    <property type="entry name" value="DUF2946"/>
    <property type="match status" value="1"/>
</dbReference>
<dbReference type="InterPro" id="IPR021333">
    <property type="entry name" value="DUF2946"/>
</dbReference>
<dbReference type="EMBL" id="AL646053">
    <property type="protein sequence ID" value="CAD18423.1"/>
    <property type="molecule type" value="Genomic_DNA"/>
</dbReference>
<name>Q8XQF5_RALN1</name>
<accession>Q8XQF5</accession>
<dbReference type="Proteomes" id="UP000001436">
    <property type="component" value="Plasmid pGMI1000MP"/>
</dbReference>
<dbReference type="AlphaFoldDB" id="Q8XQF5"/>
<keyword evidence="1" id="KW-1133">Transmembrane helix</keyword>
<organism evidence="2 3">
    <name type="scientific">Ralstonia nicotianae (strain ATCC BAA-1114 / GMI1000)</name>
    <name type="common">Ralstonia solanacearum</name>
    <dbReference type="NCBI Taxonomy" id="267608"/>
    <lineage>
        <taxon>Bacteria</taxon>
        <taxon>Pseudomonadati</taxon>
        <taxon>Pseudomonadota</taxon>
        <taxon>Betaproteobacteria</taxon>
        <taxon>Burkholderiales</taxon>
        <taxon>Burkholderiaceae</taxon>
        <taxon>Ralstonia</taxon>
        <taxon>Ralstonia solanacearum species complex</taxon>
    </lineage>
</organism>
<dbReference type="HOGENOM" id="CLU_137802_0_0_4"/>
<gene>
    <name evidence="2" type="ordered locus">RSp1272</name>
</gene>